<keyword evidence="2" id="KW-1185">Reference proteome</keyword>
<evidence type="ECO:0000313" key="1">
    <source>
        <dbReference type="EMBL" id="KAI6092860.1"/>
    </source>
</evidence>
<sequence>MDLSGGLPPPRRPDNTRHDDASGGRGARGGLEQQKLDLLGPAYVLEQTRQRQYSRRRIVSAEELRSSIIQQEAEKTSGVENALGRQLFVIQGSPEEYLQILEDTLDIDPRFVEAYVNRRTYRPWVGRRRRQNNAETSTSFACFEFPELLSSDSIPPTLAAAIKQTPGQDTCDDATGKPSPHVTCANGDLAVFCYASLWQSPKADILLLDCPGRTQPPPRPENGPYRSSELSRASTVGEANGFRNNAFNNGNFNDQTASFETLLYESLAEEWCDDPDDEDTLRPLIEDIAMHQWSEFFEALSTIVGPGSTEATVLYWQMQKSLERNLSNSEFYNKSFHQSSNSSSSSATSDWESLLSRLSRQVELSRQLAPPSVTTIEVPASHPTPQGDAAATYVPPIIPPRNSNNNNNSGSSAEDKNQHSLDRVSYMGGVLLPLSIVSSILSMSDPFGPGGSMFYVFWAVSVPLVLVTVFVIYADTIRRAEVWIEVAASGAGGSSGPGSDVENPEDLDHGSEHGHDHHHNGATTYSETVQLPVVEPKTNRIMGMAAFGDEYSHPGMDGSFDEPTMMAQKTFRTGGPSSRRKWQKQQLGWKGACMTAFQLYKLKKGRPPNWAGNVRRERTN</sequence>
<name>A0ACC0DKX5_9PEZI</name>
<evidence type="ECO:0000313" key="2">
    <source>
        <dbReference type="Proteomes" id="UP001497680"/>
    </source>
</evidence>
<comment type="caution">
    <text evidence="1">The sequence shown here is derived from an EMBL/GenBank/DDBJ whole genome shotgun (WGS) entry which is preliminary data.</text>
</comment>
<accession>A0ACC0DKX5</accession>
<proteinExistence type="predicted"/>
<protein>
    <submittedName>
        <fullName evidence="1">Uncharacterized protein</fullName>
    </submittedName>
</protein>
<dbReference type="EMBL" id="MU394282">
    <property type="protein sequence ID" value="KAI6092860.1"/>
    <property type="molecule type" value="Genomic_DNA"/>
</dbReference>
<organism evidence="1 2">
    <name type="scientific">Hypoxylon rubiginosum</name>
    <dbReference type="NCBI Taxonomy" id="110542"/>
    <lineage>
        <taxon>Eukaryota</taxon>
        <taxon>Fungi</taxon>
        <taxon>Dikarya</taxon>
        <taxon>Ascomycota</taxon>
        <taxon>Pezizomycotina</taxon>
        <taxon>Sordariomycetes</taxon>
        <taxon>Xylariomycetidae</taxon>
        <taxon>Xylariales</taxon>
        <taxon>Hypoxylaceae</taxon>
        <taxon>Hypoxylon</taxon>
    </lineage>
</organism>
<dbReference type="Proteomes" id="UP001497680">
    <property type="component" value="Unassembled WGS sequence"/>
</dbReference>
<gene>
    <name evidence="1" type="ORF">F4821DRAFT_112096</name>
</gene>
<reference evidence="1 2" key="1">
    <citation type="journal article" date="2022" name="New Phytol.">
        <title>Ecological generalism drives hyperdiversity of secondary metabolite gene clusters in xylarialean endophytes.</title>
        <authorList>
            <person name="Franco M.E.E."/>
            <person name="Wisecaver J.H."/>
            <person name="Arnold A.E."/>
            <person name="Ju Y.M."/>
            <person name="Slot J.C."/>
            <person name="Ahrendt S."/>
            <person name="Moore L.P."/>
            <person name="Eastman K.E."/>
            <person name="Scott K."/>
            <person name="Konkel Z."/>
            <person name="Mondo S.J."/>
            <person name="Kuo A."/>
            <person name="Hayes R.D."/>
            <person name="Haridas S."/>
            <person name="Andreopoulos B."/>
            <person name="Riley R."/>
            <person name="LaButti K."/>
            <person name="Pangilinan J."/>
            <person name="Lipzen A."/>
            <person name="Amirebrahimi M."/>
            <person name="Yan J."/>
            <person name="Adam C."/>
            <person name="Keymanesh K."/>
            <person name="Ng V."/>
            <person name="Louie K."/>
            <person name="Northen T."/>
            <person name="Drula E."/>
            <person name="Henrissat B."/>
            <person name="Hsieh H.M."/>
            <person name="Youens-Clark K."/>
            <person name="Lutzoni F."/>
            <person name="Miadlikowska J."/>
            <person name="Eastwood D.C."/>
            <person name="Hamelin R.C."/>
            <person name="Grigoriev I.V."/>
            <person name="U'Ren J.M."/>
        </authorList>
    </citation>
    <scope>NUCLEOTIDE SEQUENCE [LARGE SCALE GENOMIC DNA]</scope>
    <source>
        <strain evidence="1 2">ER1909</strain>
    </source>
</reference>